<accession>A0A2P5GSW2</accession>
<dbReference type="RefSeq" id="WP_103675049.1">
    <property type="nucleotide sequence ID" value="NZ_PQGD01000005.1"/>
</dbReference>
<evidence type="ECO:0000313" key="5">
    <source>
        <dbReference type="Proteomes" id="UP000237073"/>
    </source>
</evidence>
<dbReference type="EMBL" id="PQGE01000003">
    <property type="protein sequence ID" value="POP46912.1"/>
    <property type="molecule type" value="Genomic_DNA"/>
</dbReference>
<reference evidence="5 6" key="1">
    <citation type="submission" date="2018-01" db="EMBL/GenBank/DDBJ databases">
        <title>Superficieibacter electus gen. nov., sp. nov., an extended-spectrum beta-lactamase possessing member of the Enterobacteriaceae family, isolated from intensive care unit surfaces.</title>
        <authorList>
            <person name="Potter R.F."/>
            <person name="D'Souza A.W."/>
        </authorList>
    </citation>
    <scope>NUCLEOTIDE SEQUENCE [LARGE SCALE GENOMIC DNA]</scope>
    <source>
        <strain evidence="4 6">BP-1</strain>
        <strain evidence="3 5">BP-2</strain>
    </source>
</reference>
<dbReference type="GO" id="GO:0006979">
    <property type="term" value="P:response to oxidative stress"/>
    <property type="evidence" value="ECO:0007669"/>
    <property type="project" value="UniProtKB-UniRule"/>
</dbReference>
<feature type="domain" description="IprA winged helix-turn-helix" evidence="2">
    <location>
        <begin position="140"/>
        <end position="205"/>
    </location>
</feature>
<evidence type="ECO:0000313" key="3">
    <source>
        <dbReference type="EMBL" id="POP46912.1"/>
    </source>
</evidence>
<evidence type="ECO:0000313" key="6">
    <source>
        <dbReference type="Proteomes" id="UP000247005"/>
    </source>
</evidence>
<dbReference type="HAMAP" id="MF_02072">
    <property type="entry name" value="IprA"/>
    <property type="match status" value="1"/>
</dbReference>
<evidence type="ECO:0000313" key="4">
    <source>
        <dbReference type="EMBL" id="POP49650.1"/>
    </source>
</evidence>
<evidence type="ECO:0000259" key="2">
    <source>
        <dbReference type="Pfam" id="PF15977"/>
    </source>
</evidence>
<dbReference type="InterPro" id="IPR041687">
    <property type="entry name" value="HTH_46"/>
</dbReference>
<dbReference type="Proteomes" id="UP000247005">
    <property type="component" value="Unassembled WGS sequence"/>
</dbReference>
<keyword evidence="1" id="KW-0346">Stress response</keyword>
<gene>
    <name evidence="1" type="primary">iprA</name>
    <name evidence="4" type="ORF">CHU32_07195</name>
    <name evidence="3" type="ORF">CHU33_04240</name>
</gene>
<comment type="caution">
    <text evidence="4">The sequence shown here is derived from an EMBL/GenBank/DDBJ whole genome shotgun (WGS) entry which is preliminary data.</text>
</comment>
<comment type="function">
    <text evidence="1">Involved in oxidative stress resistance.</text>
</comment>
<proteinExistence type="inferred from homology"/>
<keyword evidence="5" id="KW-1185">Reference proteome</keyword>
<organism evidence="4 6">
    <name type="scientific">Superficieibacter electus</name>
    <dbReference type="NCBI Taxonomy" id="2022662"/>
    <lineage>
        <taxon>Bacteria</taxon>
        <taxon>Pseudomonadati</taxon>
        <taxon>Pseudomonadota</taxon>
        <taxon>Gammaproteobacteria</taxon>
        <taxon>Enterobacterales</taxon>
        <taxon>Enterobacteriaceae</taxon>
        <taxon>Superficieibacter</taxon>
    </lineage>
</organism>
<dbReference type="EMBL" id="PQGD01000005">
    <property type="protein sequence ID" value="POP49650.1"/>
    <property type="molecule type" value="Genomic_DNA"/>
</dbReference>
<name>A0A2P5GSW2_9ENTR</name>
<sequence>MTTPCKPLNEFSVLDKHLSLHGTRFTCHEGEPFPFSDEQTHNYTIVFQRGIISLSRKYNDILLGFASAPFIVGLSADAIENASDYVLQAESECSGYYLPASETLSILEKEGIWREAFYWLTWQHRMLEKRDMHLVGTSNYNQIRSTLLTMAQWDETLRSRIGVINYIQRRTRVSRSVIAEVLSALRRGSYIQMHKGKLVNVNRLPYDY</sequence>
<dbReference type="OrthoDB" id="6504476at2"/>
<evidence type="ECO:0000256" key="1">
    <source>
        <dbReference type="HAMAP-Rule" id="MF_02072"/>
    </source>
</evidence>
<dbReference type="Proteomes" id="UP000237073">
    <property type="component" value="Unassembled WGS sequence"/>
</dbReference>
<protein>
    <recommendedName>
        <fullName evidence="1">Inhibitor of hydrogen peroxide resistance</fullName>
    </recommendedName>
</protein>
<dbReference type="AlphaFoldDB" id="A0A2P5GSW2"/>
<feature type="DNA-binding region" description="H-T-H motif" evidence="1">
    <location>
        <begin position="164"/>
        <end position="183"/>
    </location>
</feature>
<comment type="similarity">
    <text evidence="1">Belongs to the IprA family.</text>
</comment>
<dbReference type="Pfam" id="PF15977">
    <property type="entry name" value="HTH_46"/>
    <property type="match status" value="1"/>
</dbReference>
<dbReference type="InterPro" id="IPR034719">
    <property type="entry name" value="IprA"/>
</dbReference>